<dbReference type="RefSeq" id="WP_187541799.1">
    <property type="nucleotide sequence ID" value="NZ_CP060717.1"/>
</dbReference>
<protein>
    <submittedName>
        <fullName evidence="1">Uncharacterized protein</fullName>
    </submittedName>
</protein>
<gene>
    <name evidence="1" type="ORF">H9L12_11195</name>
</gene>
<evidence type="ECO:0000313" key="1">
    <source>
        <dbReference type="EMBL" id="QNN64800.1"/>
    </source>
</evidence>
<dbReference type="KEGG" id="srhi:H9L12_11195"/>
<sequence length="370" mass="39195">MSHSLRFLGLAVTAWVGVRAISLGMVPGLESLAFDRAEAATRPPTPRIAAALPPVEPSDLAPPPPMQQAAMPYPPYGYGYPLPYGYAPAGYPAHYAPRVIAPAGYAAARRSPAPRYAMLGNIPGLPYRGTFARDDDEWPMSRAAATAGGRSTPVSTAAASGPPRFDRWQVSAWAMLRDRPGPSSLAANGTLGGSQAGSRILYRFNNRLAASMRFTAPVNSATRGGEAAFGVRYQPFTSIPVAVTAERRQAFCRGAGQSTFALFAEGGVWQRPIAARFALDAYLQGGMVGPKNRAAFVDGSATLTRPIYKNISAGFGTWGGIQPGLKRLDVGPRVSMKVGRSMRAHLDYRYRAFGNAEPGSGAVVTIAGDF</sequence>
<reference evidence="1 2" key="1">
    <citation type="submission" date="2020-08" db="EMBL/GenBank/DDBJ databases">
        <title>Genome sequence of Sphingomonas rhizophila KACC 19189T.</title>
        <authorList>
            <person name="Hyun D.-W."/>
            <person name="Bae J.-W."/>
        </authorList>
    </citation>
    <scope>NUCLEOTIDE SEQUENCE [LARGE SCALE GENOMIC DNA]</scope>
    <source>
        <strain evidence="1 2">KACC 19189</strain>
    </source>
</reference>
<accession>A0A7G9SAC5</accession>
<name>A0A7G9SAC5_9SPHN</name>
<keyword evidence="2" id="KW-1185">Reference proteome</keyword>
<dbReference type="AlphaFoldDB" id="A0A7G9SAC5"/>
<proteinExistence type="predicted"/>
<organism evidence="1 2">
    <name type="scientific">Sphingomonas rhizophila</name>
    <dbReference type="NCBI Taxonomy" id="2071607"/>
    <lineage>
        <taxon>Bacteria</taxon>
        <taxon>Pseudomonadati</taxon>
        <taxon>Pseudomonadota</taxon>
        <taxon>Alphaproteobacteria</taxon>
        <taxon>Sphingomonadales</taxon>
        <taxon>Sphingomonadaceae</taxon>
        <taxon>Sphingomonas</taxon>
    </lineage>
</organism>
<evidence type="ECO:0000313" key="2">
    <source>
        <dbReference type="Proteomes" id="UP000515955"/>
    </source>
</evidence>
<dbReference type="EMBL" id="CP060717">
    <property type="protein sequence ID" value="QNN64800.1"/>
    <property type="molecule type" value="Genomic_DNA"/>
</dbReference>
<dbReference type="Proteomes" id="UP000515955">
    <property type="component" value="Chromosome"/>
</dbReference>